<gene>
    <name evidence="2" type="ORF">GCM10010251_08490</name>
</gene>
<dbReference type="Proteomes" id="UP000658320">
    <property type="component" value="Unassembled WGS sequence"/>
</dbReference>
<dbReference type="RefSeq" id="WP_373311854.1">
    <property type="nucleotide sequence ID" value="NZ_BMSX01000002.1"/>
</dbReference>
<feature type="compositionally biased region" description="Pro residues" evidence="1">
    <location>
        <begin position="56"/>
        <end position="66"/>
    </location>
</feature>
<reference evidence="2" key="2">
    <citation type="submission" date="2020-09" db="EMBL/GenBank/DDBJ databases">
        <authorList>
            <person name="Sun Q."/>
            <person name="Ohkuma M."/>
        </authorList>
    </citation>
    <scope>NUCLEOTIDE SEQUENCE</scope>
    <source>
        <strain evidence="2">JCM 4346</strain>
    </source>
</reference>
<feature type="compositionally biased region" description="Basic and acidic residues" evidence="1">
    <location>
        <begin position="83"/>
        <end position="94"/>
    </location>
</feature>
<keyword evidence="3" id="KW-1185">Reference proteome</keyword>
<organism evidence="2 3">
    <name type="scientific">Streptomyces aurantiogriseus</name>
    <dbReference type="NCBI Taxonomy" id="66870"/>
    <lineage>
        <taxon>Bacteria</taxon>
        <taxon>Bacillati</taxon>
        <taxon>Actinomycetota</taxon>
        <taxon>Actinomycetes</taxon>
        <taxon>Kitasatosporales</taxon>
        <taxon>Streptomycetaceae</taxon>
        <taxon>Streptomyces</taxon>
    </lineage>
</organism>
<name>A0A918BWN5_9ACTN</name>
<sequence>MRRPSHHDNTSDDAGRTYGPAPVGAPSDDLTLTGLRLVRDALVCDVTAGEYGYDLPYPPAWSPPAPRTSAGARPDPAHGLTLRTEKAAEYPVRR</sequence>
<evidence type="ECO:0000256" key="1">
    <source>
        <dbReference type="SAM" id="MobiDB-lite"/>
    </source>
</evidence>
<evidence type="ECO:0000313" key="2">
    <source>
        <dbReference type="EMBL" id="GGQ96073.1"/>
    </source>
</evidence>
<feature type="region of interest" description="Disordered" evidence="1">
    <location>
        <begin position="1"/>
        <end position="28"/>
    </location>
</feature>
<evidence type="ECO:0000313" key="3">
    <source>
        <dbReference type="Proteomes" id="UP000658320"/>
    </source>
</evidence>
<feature type="region of interest" description="Disordered" evidence="1">
    <location>
        <begin position="55"/>
        <end position="94"/>
    </location>
</feature>
<accession>A0A918BWN5</accession>
<protein>
    <submittedName>
        <fullName evidence="2">Uncharacterized protein</fullName>
    </submittedName>
</protein>
<dbReference type="EMBL" id="BMSX01000002">
    <property type="protein sequence ID" value="GGQ96073.1"/>
    <property type="molecule type" value="Genomic_DNA"/>
</dbReference>
<comment type="caution">
    <text evidence="2">The sequence shown here is derived from an EMBL/GenBank/DDBJ whole genome shotgun (WGS) entry which is preliminary data.</text>
</comment>
<feature type="compositionally biased region" description="Basic and acidic residues" evidence="1">
    <location>
        <begin position="1"/>
        <end position="15"/>
    </location>
</feature>
<dbReference type="AlphaFoldDB" id="A0A918BWN5"/>
<proteinExistence type="predicted"/>
<reference evidence="2" key="1">
    <citation type="journal article" date="2014" name="Int. J. Syst. Evol. Microbiol.">
        <title>Complete genome sequence of Corynebacterium casei LMG S-19264T (=DSM 44701T), isolated from a smear-ripened cheese.</title>
        <authorList>
            <consortium name="US DOE Joint Genome Institute (JGI-PGF)"/>
            <person name="Walter F."/>
            <person name="Albersmeier A."/>
            <person name="Kalinowski J."/>
            <person name="Ruckert C."/>
        </authorList>
    </citation>
    <scope>NUCLEOTIDE SEQUENCE</scope>
    <source>
        <strain evidence="2">JCM 4346</strain>
    </source>
</reference>